<evidence type="ECO:0000256" key="1">
    <source>
        <dbReference type="SAM" id="Phobius"/>
    </source>
</evidence>
<name>A0A8C9SY91_SCLFO</name>
<keyword evidence="1" id="KW-0812">Transmembrane</keyword>
<reference evidence="2" key="2">
    <citation type="submission" date="2025-08" db="UniProtKB">
        <authorList>
            <consortium name="Ensembl"/>
        </authorList>
    </citation>
    <scope>IDENTIFICATION</scope>
</reference>
<proteinExistence type="predicted"/>
<keyword evidence="1" id="KW-1133">Transmembrane helix</keyword>
<evidence type="ECO:0000313" key="3">
    <source>
        <dbReference type="Proteomes" id="UP000694397"/>
    </source>
</evidence>
<dbReference type="OrthoDB" id="8953466at2759"/>
<reference evidence="2" key="3">
    <citation type="submission" date="2025-09" db="UniProtKB">
        <authorList>
            <consortium name="Ensembl"/>
        </authorList>
    </citation>
    <scope>IDENTIFICATION</scope>
</reference>
<keyword evidence="3" id="KW-1185">Reference proteome</keyword>
<sequence>FFCAIFSFFFFSINVLLNNILFMWLILYFLILFISYCSVHKKEHDVDHWGKFYLKRAFILLEIPNLGTFDTIL</sequence>
<evidence type="ECO:0000313" key="2">
    <source>
        <dbReference type="Ensembl" id="ENSSFOP00015039513.1"/>
    </source>
</evidence>
<dbReference type="Proteomes" id="UP000694397">
    <property type="component" value="Chromosome 21"/>
</dbReference>
<organism evidence="2 3">
    <name type="scientific">Scleropages formosus</name>
    <name type="common">Asian bonytongue</name>
    <name type="synonym">Osteoglossum formosum</name>
    <dbReference type="NCBI Taxonomy" id="113540"/>
    <lineage>
        <taxon>Eukaryota</taxon>
        <taxon>Metazoa</taxon>
        <taxon>Chordata</taxon>
        <taxon>Craniata</taxon>
        <taxon>Vertebrata</taxon>
        <taxon>Euteleostomi</taxon>
        <taxon>Actinopterygii</taxon>
        <taxon>Neopterygii</taxon>
        <taxon>Teleostei</taxon>
        <taxon>Osteoglossocephala</taxon>
        <taxon>Osteoglossomorpha</taxon>
        <taxon>Osteoglossiformes</taxon>
        <taxon>Osteoglossidae</taxon>
        <taxon>Scleropages</taxon>
    </lineage>
</organism>
<dbReference type="Ensembl" id="ENSSFOT00015083445.1">
    <property type="protein sequence ID" value="ENSSFOP00015039513.1"/>
    <property type="gene ID" value="ENSSFOG00015024415.1"/>
</dbReference>
<accession>A0A8C9SY91</accession>
<feature type="transmembrane region" description="Helical" evidence="1">
    <location>
        <begin position="6"/>
        <end position="34"/>
    </location>
</feature>
<reference evidence="2 3" key="1">
    <citation type="submission" date="2019-04" db="EMBL/GenBank/DDBJ databases">
        <authorList>
            <consortium name="Wellcome Sanger Institute Data Sharing"/>
        </authorList>
    </citation>
    <scope>NUCLEOTIDE SEQUENCE [LARGE SCALE GENOMIC DNA]</scope>
</reference>
<keyword evidence="1" id="KW-0472">Membrane</keyword>
<protein>
    <submittedName>
        <fullName evidence="2">Uncharacterized protein</fullName>
    </submittedName>
</protein>
<dbReference type="AlphaFoldDB" id="A0A8C9SY91"/>
<dbReference type="GeneTree" id="ENSGT00900000143214"/>